<dbReference type="RefSeq" id="WP_098226887.1">
    <property type="nucleotide sequence ID" value="NZ_NUBY01000088.1"/>
</dbReference>
<feature type="transmembrane region" description="Helical" evidence="1">
    <location>
        <begin position="6"/>
        <end position="23"/>
    </location>
</feature>
<dbReference type="AlphaFoldDB" id="A0A2A8HCU7"/>
<evidence type="ECO:0000313" key="3">
    <source>
        <dbReference type="Proteomes" id="UP000220841"/>
    </source>
</evidence>
<keyword evidence="1" id="KW-1133">Transmembrane helix</keyword>
<proteinExistence type="predicted"/>
<dbReference type="Proteomes" id="UP000220841">
    <property type="component" value="Unassembled WGS sequence"/>
</dbReference>
<comment type="caution">
    <text evidence="2">The sequence shown here is derived from an EMBL/GenBank/DDBJ whole genome shotgun (WGS) entry which is preliminary data.</text>
</comment>
<keyword evidence="1" id="KW-0812">Transmembrane</keyword>
<sequence length="76" mass="8826">MIGVFTYLIVGLLYTTIKLYPSIREVAQKNIDDAVCLIATIIISIVVIFFLIPFWIILLAFDVAKFFYKWRGNLHE</sequence>
<reference evidence="2 3" key="1">
    <citation type="submission" date="2017-09" db="EMBL/GenBank/DDBJ databases">
        <title>Large-scale bioinformatics analysis of Bacillus genomes uncovers conserved roles of natural products in bacterial physiology.</title>
        <authorList>
            <consortium name="Agbiome Team Llc"/>
            <person name="Bleich R.M."/>
            <person name="Grubbs K.J."/>
            <person name="Santa Maria K.C."/>
            <person name="Allen S.E."/>
            <person name="Farag S."/>
            <person name="Shank E.A."/>
            <person name="Bowers A."/>
        </authorList>
    </citation>
    <scope>NUCLEOTIDE SEQUENCE [LARGE SCALE GENOMIC DNA]</scope>
    <source>
        <strain evidence="2 3">AFS021349</strain>
    </source>
</reference>
<evidence type="ECO:0000256" key="1">
    <source>
        <dbReference type="SAM" id="Phobius"/>
    </source>
</evidence>
<gene>
    <name evidence="2" type="ORF">CN585_18145</name>
</gene>
<accession>A0A2A8HCU7</accession>
<evidence type="ECO:0000313" key="2">
    <source>
        <dbReference type="EMBL" id="PEQ03703.1"/>
    </source>
</evidence>
<dbReference type="EMBL" id="NUBY01000088">
    <property type="protein sequence ID" value="PEQ03703.1"/>
    <property type="molecule type" value="Genomic_DNA"/>
</dbReference>
<protein>
    <submittedName>
        <fullName evidence="2">Uncharacterized protein</fullName>
    </submittedName>
</protein>
<name>A0A2A8HCU7_9BACI</name>
<keyword evidence="1" id="KW-0472">Membrane</keyword>
<organism evidence="2 3">
    <name type="scientific">Bacillus toyonensis</name>
    <dbReference type="NCBI Taxonomy" id="155322"/>
    <lineage>
        <taxon>Bacteria</taxon>
        <taxon>Bacillati</taxon>
        <taxon>Bacillota</taxon>
        <taxon>Bacilli</taxon>
        <taxon>Bacillales</taxon>
        <taxon>Bacillaceae</taxon>
        <taxon>Bacillus</taxon>
        <taxon>Bacillus cereus group</taxon>
    </lineage>
</organism>
<feature type="transmembrane region" description="Helical" evidence="1">
    <location>
        <begin position="35"/>
        <end position="61"/>
    </location>
</feature>